<feature type="domain" description="Malectin-like" evidence="5">
    <location>
        <begin position="27"/>
        <end position="345"/>
    </location>
</feature>
<keyword evidence="4" id="KW-0732">Signal</keyword>
<evidence type="ECO:0000256" key="2">
    <source>
        <dbReference type="SAM" id="MobiDB-lite"/>
    </source>
</evidence>
<feature type="compositionally biased region" description="Basic and acidic residues" evidence="2">
    <location>
        <begin position="512"/>
        <end position="521"/>
    </location>
</feature>
<reference evidence="6" key="1">
    <citation type="journal article" date="2013" name="Nat. Commun.">
        <title>Whole-genome sequencing of Oryza brachyantha reveals mechanisms underlying Oryza genome evolution.</title>
        <authorList>
            <person name="Chen J."/>
            <person name="Huang Q."/>
            <person name="Gao D."/>
            <person name="Wang J."/>
            <person name="Lang Y."/>
            <person name="Liu T."/>
            <person name="Li B."/>
            <person name="Bai Z."/>
            <person name="Luis Goicoechea J."/>
            <person name="Liang C."/>
            <person name="Chen C."/>
            <person name="Zhang W."/>
            <person name="Sun S."/>
            <person name="Liao Y."/>
            <person name="Zhang X."/>
            <person name="Yang L."/>
            <person name="Song C."/>
            <person name="Wang M."/>
            <person name="Shi J."/>
            <person name="Liu G."/>
            <person name="Liu J."/>
            <person name="Zhou H."/>
            <person name="Zhou W."/>
            <person name="Yu Q."/>
            <person name="An N."/>
            <person name="Chen Y."/>
            <person name="Cai Q."/>
            <person name="Wang B."/>
            <person name="Liu B."/>
            <person name="Min J."/>
            <person name="Huang Y."/>
            <person name="Wu H."/>
            <person name="Li Z."/>
            <person name="Zhang Y."/>
            <person name="Yin Y."/>
            <person name="Song W."/>
            <person name="Jiang J."/>
            <person name="Jackson S.A."/>
            <person name="Wing R.A."/>
            <person name="Wang J."/>
            <person name="Chen M."/>
        </authorList>
    </citation>
    <scope>NUCLEOTIDE SEQUENCE [LARGE SCALE GENOMIC DNA]</scope>
    <source>
        <strain evidence="6">cv. IRGC 101232</strain>
    </source>
</reference>
<dbReference type="STRING" id="4533.J3MWR3"/>
<dbReference type="HOGENOM" id="CLU_000288_41_5_1"/>
<dbReference type="Proteomes" id="UP000006038">
    <property type="component" value="Chromosome 9"/>
</dbReference>
<feature type="chain" id="PRO_5003774097" description="Malectin-like domain-containing protein" evidence="4">
    <location>
        <begin position="21"/>
        <end position="538"/>
    </location>
</feature>
<sequence>MALLAYFAVFVLAAAHGAVGQKGFLSIDCGLEDNSGGYKDPTTGVVYVSDGPYVDAGEPHKGAADQGSGLPRAYQTLRSFPSGERNCYTLPTVAGAKYLVRVVSFYGNYDSKDGSSTLQFDLYIGVDRWTTVHADSSWLNEALFVAWASWTPVCLLKTGPASTPFVSSVELRTLASDLYPDLTANDSMCLAARYNMGTNISVIRYPNDTYDQYWWQIRLGDPTLKNLSTVLPIEQAYDFSVPLPVMQTAVETASNKTVFSVALQDKSLPKFMVYLHFADFQNSQLRQFNASGDDQPCQYTPPYLATETVRNTDWYRAPNGLCTITLAPTAASKLPPMLNAFEIYTLISHDSPRTFPKDFDTIMAIKFEYGLKKNWNGNPCFPTELAWDGLKCSITSGNTARITSVDLSNSNLHGAISKNFTLLTALEYLNLSGNRLDGRIPAGPVCKNNAGSLVFSYDGHLCNTAEESTSRNMAVILAPSIVVPVIAIAVLGLGYYFLTRRRKPIISTDHPSIEHEHEHPLASRQNHSVGALQKVENR</sequence>
<feature type="transmembrane region" description="Helical" evidence="3">
    <location>
        <begin position="473"/>
        <end position="498"/>
    </location>
</feature>
<evidence type="ECO:0000313" key="6">
    <source>
        <dbReference type="EnsemblPlants" id="OB09G14420.1"/>
    </source>
</evidence>
<comment type="subcellular location">
    <subcellularLocation>
        <location evidence="1">Membrane</location>
        <topology evidence="1">Single-pass membrane protein</topology>
    </subcellularLocation>
</comment>
<dbReference type="Gramene" id="OB09G14420.1">
    <property type="protein sequence ID" value="OB09G14420.1"/>
    <property type="gene ID" value="OB09G14420"/>
</dbReference>
<feature type="region of interest" description="Disordered" evidence="2">
    <location>
        <begin position="512"/>
        <end position="538"/>
    </location>
</feature>
<dbReference type="EnsemblPlants" id="OB09G14420.1">
    <property type="protein sequence ID" value="OB09G14420.1"/>
    <property type="gene ID" value="OB09G14420"/>
</dbReference>
<keyword evidence="3" id="KW-1133">Transmembrane helix</keyword>
<evidence type="ECO:0000259" key="5">
    <source>
        <dbReference type="Pfam" id="PF12819"/>
    </source>
</evidence>
<keyword evidence="3" id="KW-0812">Transmembrane</keyword>
<dbReference type="PANTHER" id="PTHR45631">
    <property type="entry name" value="OS07G0107800 PROTEIN-RELATED"/>
    <property type="match status" value="1"/>
</dbReference>
<evidence type="ECO:0000256" key="4">
    <source>
        <dbReference type="SAM" id="SignalP"/>
    </source>
</evidence>
<dbReference type="SUPFAM" id="SSF52058">
    <property type="entry name" value="L domain-like"/>
    <property type="match status" value="1"/>
</dbReference>
<protein>
    <recommendedName>
        <fullName evidence="5">Malectin-like domain-containing protein</fullName>
    </recommendedName>
</protein>
<keyword evidence="3" id="KW-0472">Membrane</keyword>
<keyword evidence="7" id="KW-1185">Reference proteome</keyword>
<proteinExistence type="predicted"/>
<evidence type="ECO:0000256" key="1">
    <source>
        <dbReference type="ARBA" id="ARBA00004167"/>
    </source>
</evidence>
<dbReference type="Pfam" id="PF12819">
    <property type="entry name" value="Malectin_like"/>
    <property type="match status" value="1"/>
</dbReference>
<dbReference type="PANTHER" id="PTHR45631:SF6">
    <property type="entry name" value="OS09G0352000 PROTEIN"/>
    <property type="match status" value="1"/>
</dbReference>
<dbReference type="AlphaFoldDB" id="J3MWR3"/>
<evidence type="ECO:0000313" key="7">
    <source>
        <dbReference type="Proteomes" id="UP000006038"/>
    </source>
</evidence>
<feature type="signal peptide" evidence="4">
    <location>
        <begin position="1"/>
        <end position="20"/>
    </location>
</feature>
<organism evidence="6">
    <name type="scientific">Oryza brachyantha</name>
    <name type="common">malo sina</name>
    <dbReference type="NCBI Taxonomy" id="4533"/>
    <lineage>
        <taxon>Eukaryota</taxon>
        <taxon>Viridiplantae</taxon>
        <taxon>Streptophyta</taxon>
        <taxon>Embryophyta</taxon>
        <taxon>Tracheophyta</taxon>
        <taxon>Spermatophyta</taxon>
        <taxon>Magnoliopsida</taxon>
        <taxon>Liliopsida</taxon>
        <taxon>Poales</taxon>
        <taxon>Poaceae</taxon>
        <taxon>BOP clade</taxon>
        <taxon>Oryzoideae</taxon>
        <taxon>Oryzeae</taxon>
        <taxon>Oryzinae</taxon>
        <taxon>Oryza</taxon>
    </lineage>
</organism>
<dbReference type="OMA" id="WESERKM"/>
<dbReference type="InterPro" id="IPR024788">
    <property type="entry name" value="Malectin-like_Carb-bd_dom"/>
</dbReference>
<dbReference type="eggNOG" id="ENOG502QQCZ">
    <property type="taxonomic scope" value="Eukaryota"/>
</dbReference>
<reference evidence="6" key="2">
    <citation type="submission" date="2013-04" db="UniProtKB">
        <authorList>
            <consortium name="EnsemblPlants"/>
        </authorList>
    </citation>
    <scope>IDENTIFICATION</scope>
</reference>
<evidence type="ECO:0000256" key="3">
    <source>
        <dbReference type="SAM" id="Phobius"/>
    </source>
</evidence>
<dbReference type="Gene3D" id="3.80.10.10">
    <property type="entry name" value="Ribonuclease Inhibitor"/>
    <property type="match status" value="1"/>
</dbReference>
<name>J3MWR3_ORYBR</name>
<dbReference type="GO" id="GO:0016020">
    <property type="term" value="C:membrane"/>
    <property type="evidence" value="ECO:0007669"/>
    <property type="project" value="UniProtKB-SubCell"/>
</dbReference>
<accession>J3MWR3</accession>
<dbReference type="InterPro" id="IPR032675">
    <property type="entry name" value="LRR_dom_sf"/>
</dbReference>